<dbReference type="GO" id="GO:0045211">
    <property type="term" value="C:postsynaptic membrane"/>
    <property type="evidence" value="ECO:0007669"/>
    <property type="project" value="TreeGrafter"/>
</dbReference>
<dbReference type="Proteomes" id="UP000192220">
    <property type="component" value="Unplaced"/>
</dbReference>
<evidence type="ECO:0000256" key="13">
    <source>
        <dbReference type="ARBA" id="ARBA00011039"/>
    </source>
</evidence>
<evidence type="ECO:0000256" key="30">
    <source>
        <dbReference type="SAM" id="MobiDB-lite"/>
    </source>
</evidence>
<evidence type="ECO:0000256" key="10">
    <source>
        <dbReference type="ARBA" id="ARBA00004510"/>
    </source>
</evidence>
<dbReference type="GO" id="GO:0030425">
    <property type="term" value="C:dendrite"/>
    <property type="evidence" value="ECO:0007669"/>
    <property type="project" value="UniProtKB-SubCell"/>
</dbReference>
<dbReference type="InterPro" id="IPR035717">
    <property type="entry name" value="Drebrin-like_SH3"/>
</dbReference>
<dbReference type="GO" id="GO:0061003">
    <property type="term" value="P:positive regulation of dendritic spine morphogenesis"/>
    <property type="evidence" value="ECO:0007669"/>
    <property type="project" value="TreeGrafter"/>
</dbReference>
<evidence type="ECO:0000256" key="2">
    <source>
        <dbReference type="ARBA" id="ARBA00004188"/>
    </source>
</evidence>
<keyword evidence="14 29" id="KW-0728">SH3 domain</keyword>
<keyword evidence="18" id="KW-0967">Endosome</keyword>
<evidence type="ECO:0000256" key="11">
    <source>
        <dbReference type="ARBA" id="ARBA00004514"/>
    </source>
</evidence>
<evidence type="ECO:0000259" key="32">
    <source>
        <dbReference type="PROSITE" id="PS51263"/>
    </source>
</evidence>
<dbReference type="GO" id="GO:0005829">
    <property type="term" value="C:cytosol"/>
    <property type="evidence" value="ECO:0007669"/>
    <property type="project" value="UniProtKB-SubCell"/>
</dbReference>
<organism evidence="33 34">
    <name type="scientific">Austrofundulus limnaeus</name>
    <name type="common">Annual killifish</name>
    <dbReference type="NCBI Taxonomy" id="52670"/>
    <lineage>
        <taxon>Eukaryota</taxon>
        <taxon>Metazoa</taxon>
        <taxon>Chordata</taxon>
        <taxon>Craniata</taxon>
        <taxon>Vertebrata</taxon>
        <taxon>Euteleostomi</taxon>
        <taxon>Actinopterygii</taxon>
        <taxon>Neopterygii</taxon>
        <taxon>Teleostei</taxon>
        <taxon>Neoteleostei</taxon>
        <taxon>Acanthomorphata</taxon>
        <taxon>Ovalentaria</taxon>
        <taxon>Atherinomorphae</taxon>
        <taxon>Cyprinodontiformes</taxon>
        <taxon>Rivulidae</taxon>
        <taxon>Austrofundulus</taxon>
    </lineage>
</organism>
<sequence>MAVNLSKNGRVLSDTYNDVLNGKSDTNWALFTYEGNSNDIRLADKGDGGLEEMVEELNSGKVMYAFCRVQDPNSGLPKYVLINWTGEGVKDSRKGMCANHLSSIAGFLKGAHVTINARSEEDVEPETILAKVAKASGADFNFHKQTPYIEPPKGPVGSVYQKVNAVKEIQQVNKDDFWVQAQIAEEVRLKEENKRAEQEKEKRERERRELDDKQAKERERLAKERAQQIEQEKVLQKKREEETREREQRQQNQQDNMSKISGISSAASVQKANEAKSLISQRSFNPRDIFKQREQSMESSNSSSPTAFRPGKLQSSFLSQQSFEREIPVKPQSTASSPAANPFFTRQSTVLPVSQSPVLPVSQSPVLPVSQSPVLPVSQSPVSPVLYQTPSLVAVPPETKGVEEEEWSDEFENDEDVSTPGSSPVQYDVYRMHNTLENRDEHLYEDTHEVKSNVRDSGQGTCAKALYDYQAADDTEITFDPDDIITQIEMLDEGWWRGYGPDGQYGLFPANYVELI</sequence>
<dbReference type="GO" id="GO:0002102">
    <property type="term" value="C:podosome"/>
    <property type="evidence" value="ECO:0007669"/>
    <property type="project" value="UniProtKB-SubCell"/>
</dbReference>
<evidence type="ECO:0000256" key="29">
    <source>
        <dbReference type="PROSITE-ProRule" id="PRU00192"/>
    </source>
</evidence>
<keyword evidence="20" id="KW-0770">Synapse</keyword>
<comment type="similarity">
    <text evidence="13">Belongs to the ABP1 family.</text>
</comment>
<dbReference type="GO" id="GO:0048812">
    <property type="term" value="P:neuron projection morphogenesis"/>
    <property type="evidence" value="ECO:0007669"/>
    <property type="project" value="TreeGrafter"/>
</dbReference>
<dbReference type="InterPro" id="IPR036028">
    <property type="entry name" value="SH3-like_dom_sf"/>
</dbReference>
<evidence type="ECO:0000256" key="8">
    <source>
        <dbReference type="ARBA" id="ARBA00004466"/>
    </source>
</evidence>
<dbReference type="SUPFAM" id="SSF50044">
    <property type="entry name" value="SH3-domain"/>
    <property type="match status" value="1"/>
</dbReference>
<dbReference type="SMART" id="SM00326">
    <property type="entry name" value="SH3"/>
    <property type="match status" value="1"/>
</dbReference>
<evidence type="ECO:0000256" key="3">
    <source>
        <dbReference type="ARBA" id="ARBA00004245"/>
    </source>
</evidence>
<evidence type="ECO:0000256" key="27">
    <source>
        <dbReference type="ARBA" id="ARBA00023329"/>
    </source>
</evidence>
<keyword evidence="24" id="KW-0009">Actin-binding</keyword>
<evidence type="ECO:0000256" key="6">
    <source>
        <dbReference type="ARBA" id="ARBA00004412"/>
    </source>
</evidence>
<evidence type="ECO:0000256" key="14">
    <source>
        <dbReference type="ARBA" id="ARBA00022443"/>
    </source>
</evidence>
<dbReference type="GO" id="GO:0001726">
    <property type="term" value="C:ruffle"/>
    <property type="evidence" value="ECO:0007669"/>
    <property type="project" value="UniProtKB-SubCell"/>
</dbReference>
<keyword evidence="27" id="KW-0968">Cytoplasmic vesicle</keyword>
<dbReference type="GO" id="GO:0051015">
    <property type="term" value="F:actin filament binding"/>
    <property type="evidence" value="ECO:0007669"/>
    <property type="project" value="TreeGrafter"/>
</dbReference>
<evidence type="ECO:0000256" key="24">
    <source>
        <dbReference type="ARBA" id="ARBA00023203"/>
    </source>
</evidence>
<accession>A0A2I4C0Z5</accession>
<evidence type="ECO:0000256" key="1">
    <source>
        <dbReference type="ARBA" id="ARBA00004145"/>
    </source>
</evidence>
<dbReference type="CDD" id="cd11960">
    <property type="entry name" value="SH3_Abp1_eu"/>
    <property type="match status" value="1"/>
</dbReference>
<dbReference type="Gene3D" id="3.40.20.10">
    <property type="entry name" value="Severin"/>
    <property type="match status" value="1"/>
</dbReference>
<dbReference type="GO" id="GO:0005884">
    <property type="term" value="C:actin filament"/>
    <property type="evidence" value="ECO:0007669"/>
    <property type="project" value="TreeGrafter"/>
</dbReference>
<evidence type="ECO:0000259" key="31">
    <source>
        <dbReference type="PROSITE" id="PS50002"/>
    </source>
</evidence>
<evidence type="ECO:0000256" key="21">
    <source>
        <dbReference type="ARBA" id="ARBA00023034"/>
    </source>
</evidence>
<proteinExistence type="inferred from homology"/>
<name>A0A2I4C0Z5_AUSLI</name>
<evidence type="ECO:0000256" key="22">
    <source>
        <dbReference type="ARBA" id="ARBA00023054"/>
    </source>
</evidence>
<evidence type="ECO:0000256" key="28">
    <source>
        <dbReference type="ARBA" id="ARBA00034105"/>
    </source>
</evidence>
<dbReference type="GO" id="GO:0043204">
    <property type="term" value="C:perikaryon"/>
    <property type="evidence" value="ECO:0007669"/>
    <property type="project" value="UniProtKB-SubCell"/>
</dbReference>
<dbReference type="GO" id="GO:0030427">
    <property type="term" value="C:site of polarized growth"/>
    <property type="evidence" value="ECO:0007669"/>
    <property type="project" value="TreeGrafter"/>
</dbReference>
<dbReference type="SMART" id="SM00102">
    <property type="entry name" value="ADF"/>
    <property type="match status" value="1"/>
</dbReference>
<dbReference type="GO" id="GO:0030027">
    <property type="term" value="C:lamellipodium"/>
    <property type="evidence" value="ECO:0007669"/>
    <property type="project" value="UniProtKB-SubCell"/>
</dbReference>
<evidence type="ECO:0000256" key="18">
    <source>
        <dbReference type="ARBA" id="ARBA00022753"/>
    </source>
</evidence>
<dbReference type="GO" id="GO:0000139">
    <property type="term" value="C:Golgi membrane"/>
    <property type="evidence" value="ECO:0007669"/>
    <property type="project" value="UniProtKB-SubCell"/>
</dbReference>
<feature type="domain" description="ADF-H" evidence="32">
    <location>
        <begin position="2"/>
        <end position="133"/>
    </location>
</feature>
<keyword evidence="26" id="KW-0966">Cell projection</keyword>
<dbReference type="PANTHER" id="PTHR10829">
    <property type="entry name" value="CORTACTIN AND DREBRIN"/>
    <property type="match status" value="1"/>
</dbReference>
<dbReference type="InterPro" id="IPR029006">
    <property type="entry name" value="ADF-H/Gelsolin-like_dom_sf"/>
</dbReference>
<comment type="subcellular location">
    <subcellularLocation>
        <location evidence="7">Cell membrane</location>
        <topology evidence="7">Peripheral membrane protein</topology>
        <orientation evidence="7">Cytoplasmic side</orientation>
    </subcellularLocation>
    <subcellularLocation>
        <location evidence="5">Cell projection</location>
        <location evidence="5">Dendrite</location>
    </subcellularLocation>
    <subcellularLocation>
        <location evidence="10">Cell projection</location>
        <location evidence="10">Lamellipodium</location>
    </subcellularLocation>
    <subcellularLocation>
        <location evidence="2">Cell projection</location>
        <location evidence="2">Podosome</location>
    </subcellularLocation>
    <subcellularLocation>
        <location evidence="8">Cell projection</location>
        <location evidence="8">Ruffle</location>
    </subcellularLocation>
    <subcellularLocation>
        <location evidence="12">Cytoplasm</location>
        <location evidence="12">Cell cortex</location>
    </subcellularLocation>
    <subcellularLocation>
        <location evidence="3">Cytoplasm</location>
        <location evidence="3">Cytoskeleton</location>
    </subcellularLocation>
    <subcellularLocation>
        <location evidence="11">Cytoplasm</location>
        <location evidence="11">Cytosol</location>
    </subcellularLocation>
    <subcellularLocation>
        <location evidence="1">Cytoplasmic vesicle</location>
        <location evidence="1">Clathrin-coated vesicle membrane</location>
        <topology evidence="1">Peripheral membrane protein</topology>
        <orientation evidence="1">Cytoplasmic side</orientation>
    </subcellularLocation>
    <subcellularLocation>
        <location evidence="6">Early endosome</location>
    </subcellularLocation>
    <subcellularLocation>
        <location evidence="4">Golgi apparatus membrane</location>
        <topology evidence="4">Peripheral membrane protein</topology>
        <orientation evidence="4">Cytoplasmic side</orientation>
    </subcellularLocation>
    <subcellularLocation>
        <location evidence="9">Perikaryon</location>
    </subcellularLocation>
    <subcellularLocation>
        <location evidence="28">Postsynaptic density</location>
    </subcellularLocation>
</comment>
<feature type="compositionally biased region" description="Low complexity" evidence="30">
    <location>
        <begin position="313"/>
        <end position="322"/>
    </location>
</feature>
<keyword evidence="16" id="KW-1003">Cell membrane</keyword>
<evidence type="ECO:0000256" key="26">
    <source>
        <dbReference type="ARBA" id="ARBA00023273"/>
    </source>
</evidence>
<evidence type="ECO:0000313" key="34">
    <source>
        <dbReference type="RefSeq" id="XP_013873661.1"/>
    </source>
</evidence>
<dbReference type="OrthoDB" id="5971719at2759"/>
<dbReference type="PANTHER" id="PTHR10829:SF12">
    <property type="entry name" value="DREBRIN-LIKE PROTEIN"/>
    <property type="match status" value="1"/>
</dbReference>
<dbReference type="InParanoid" id="A0A2I4C0Z5"/>
<dbReference type="KEGG" id="alim:106524409"/>
<evidence type="ECO:0000256" key="19">
    <source>
        <dbReference type="ARBA" id="ARBA00022949"/>
    </source>
</evidence>
<evidence type="ECO:0000256" key="5">
    <source>
        <dbReference type="ARBA" id="ARBA00004279"/>
    </source>
</evidence>
<evidence type="ECO:0000256" key="15">
    <source>
        <dbReference type="ARBA" id="ARBA00022448"/>
    </source>
</evidence>
<dbReference type="FunFam" id="2.30.30.40:FF:000046">
    <property type="entry name" value="Drebrin-like protein isoform B"/>
    <property type="match status" value="1"/>
</dbReference>
<evidence type="ECO:0000256" key="25">
    <source>
        <dbReference type="ARBA" id="ARBA00023212"/>
    </source>
</evidence>
<keyword evidence="17" id="KW-0963">Cytoplasm</keyword>
<dbReference type="PROSITE" id="PS50002">
    <property type="entry name" value="SH3"/>
    <property type="match status" value="1"/>
</dbReference>
<reference evidence="34" key="1">
    <citation type="submission" date="2025-08" db="UniProtKB">
        <authorList>
            <consortium name="RefSeq"/>
        </authorList>
    </citation>
    <scope>IDENTIFICATION</scope>
</reference>
<feature type="compositionally biased region" description="Polar residues" evidence="30">
    <location>
        <begin position="331"/>
        <end position="341"/>
    </location>
</feature>
<evidence type="ECO:0000256" key="7">
    <source>
        <dbReference type="ARBA" id="ARBA00004413"/>
    </source>
</evidence>
<evidence type="ECO:0000256" key="4">
    <source>
        <dbReference type="ARBA" id="ARBA00004255"/>
    </source>
</evidence>
<keyword evidence="25" id="KW-0206">Cytoskeleton</keyword>
<feature type="compositionally biased region" description="Polar residues" evidence="30">
    <location>
        <begin position="255"/>
        <end position="271"/>
    </location>
</feature>
<dbReference type="RefSeq" id="XP_013873661.1">
    <property type="nucleotide sequence ID" value="XM_014018207.1"/>
</dbReference>
<dbReference type="Gene3D" id="2.30.30.40">
    <property type="entry name" value="SH3 Domains"/>
    <property type="match status" value="1"/>
</dbReference>
<dbReference type="PRINTS" id="PR00452">
    <property type="entry name" value="SH3DOMAIN"/>
</dbReference>
<dbReference type="GO" id="GO:0030864">
    <property type="term" value="C:cortical actin cytoskeleton"/>
    <property type="evidence" value="ECO:0007669"/>
    <property type="project" value="TreeGrafter"/>
</dbReference>
<dbReference type="InterPro" id="IPR002108">
    <property type="entry name" value="ADF-H"/>
</dbReference>
<dbReference type="InterPro" id="IPR001452">
    <property type="entry name" value="SH3_domain"/>
</dbReference>
<evidence type="ECO:0000256" key="16">
    <source>
        <dbReference type="ARBA" id="ARBA00022475"/>
    </source>
</evidence>
<keyword evidence="15" id="KW-0813">Transport</keyword>
<evidence type="ECO:0000256" key="9">
    <source>
        <dbReference type="ARBA" id="ARBA00004484"/>
    </source>
</evidence>
<dbReference type="STRING" id="52670.A0A2I4C0Z5"/>
<dbReference type="PROSITE" id="PS51263">
    <property type="entry name" value="ADF_H"/>
    <property type="match status" value="1"/>
</dbReference>
<evidence type="ECO:0000313" key="33">
    <source>
        <dbReference type="Proteomes" id="UP000192220"/>
    </source>
</evidence>
<dbReference type="GO" id="GO:0030833">
    <property type="term" value="P:regulation of actin filament polymerization"/>
    <property type="evidence" value="ECO:0007669"/>
    <property type="project" value="TreeGrafter"/>
</dbReference>
<evidence type="ECO:0000256" key="20">
    <source>
        <dbReference type="ARBA" id="ARBA00023018"/>
    </source>
</evidence>
<keyword evidence="22" id="KW-0175">Coiled coil</keyword>
<dbReference type="SUPFAM" id="SSF55753">
    <property type="entry name" value="Actin depolymerizing proteins"/>
    <property type="match status" value="1"/>
</dbReference>
<gene>
    <name evidence="34" type="primary">LOC106524409</name>
</gene>
<dbReference type="AlphaFoldDB" id="A0A2I4C0Z5"/>
<protein>
    <submittedName>
        <fullName evidence="34">Drebrin-like protein A</fullName>
    </submittedName>
</protein>
<dbReference type="Pfam" id="PF00241">
    <property type="entry name" value="Cofilin_ADF"/>
    <property type="match status" value="1"/>
</dbReference>
<dbReference type="GO" id="GO:0005769">
    <property type="term" value="C:early endosome"/>
    <property type="evidence" value="ECO:0007669"/>
    <property type="project" value="UniProtKB-SubCell"/>
</dbReference>
<dbReference type="GO" id="GO:0030665">
    <property type="term" value="C:clathrin-coated vesicle membrane"/>
    <property type="evidence" value="ECO:0007669"/>
    <property type="project" value="UniProtKB-SubCell"/>
</dbReference>
<dbReference type="GO" id="GO:0098974">
    <property type="term" value="P:postsynaptic actin cytoskeleton organization"/>
    <property type="evidence" value="ECO:0007669"/>
    <property type="project" value="TreeGrafter"/>
</dbReference>
<dbReference type="Pfam" id="PF14604">
    <property type="entry name" value="SH3_9"/>
    <property type="match status" value="1"/>
</dbReference>
<dbReference type="CDD" id="cd11281">
    <property type="entry name" value="ADF_drebrin_like"/>
    <property type="match status" value="1"/>
</dbReference>
<feature type="compositionally biased region" description="Basic and acidic residues" evidence="30">
    <location>
        <begin position="191"/>
        <end position="249"/>
    </location>
</feature>
<evidence type="ECO:0000256" key="17">
    <source>
        <dbReference type="ARBA" id="ARBA00022490"/>
    </source>
</evidence>
<evidence type="ECO:0000256" key="12">
    <source>
        <dbReference type="ARBA" id="ARBA00004544"/>
    </source>
</evidence>
<keyword evidence="33" id="KW-1185">Reference proteome</keyword>
<keyword evidence="23" id="KW-0472">Membrane</keyword>
<dbReference type="FunFam" id="3.40.20.10:FF:000011">
    <property type="entry name" value="Drebrin-like protein B"/>
    <property type="match status" value="1"/>
</dbReference>
<feature type="domain" description="SH3" evidence="31">
    <location>
        <begin position="458"/>
        <end position="516"/>
    </location>
</feature>
<feature type="region of interest" description="Disordered" evidence="30">
    <location>
        <begin position="191"/>
        <end position="341"/>
    </location>
</feature>
<keyword evidence="19" id="KW-0965">Cell junction</keyword>
<dbReference type="GO" id="GO:0014069">
    <property type="term" value="C:postsynaptic density"/>
    <property type="evidence" value="ECO:0007669"/>
    <property type="project" value="UniProtKB-SubCell"/>
</dbReference>
<evidence type="ECO:0000256" key="23">
    <source>
        <dbReference type="ARBA" id="ARBA00023136"/>
    </source>
</evidence>
<dbReference type="GeneID" id="106524409"/>
<keyword evidence="21" id="KW-0333">Golgi apparatus</keyword>
<dbReference type="GO" id="GO:0045773">
    <property type="term" value="P:positive regulation of axon extension"/>
    <property type="evidence" value="ECO:0007669"/>
    <property type="project" value="TreeGrafter"/>
</dbReference>